<dbReference type="AlphaFoldDB" id="A0A7N0VAH1"/>
<keyword evidence="1" id="KW-0812">Transmembrane</keyword>
<keyword evidence="3" id="KW-1185">Reference proteome</keyword>
<protein>
    <submittedName>
        <fullName evidence="2">Uncharacterized protein</fullName>
    </submittedName>
</protein>
<keyword evidence="1" id="KW-0472">Membrane</keyword>
<evidence type="ECO:0000256" key="1">
    <source>
        <dbReference type="SAM" id="Phobius"/>
    </source>
</evidence>
<feature type="transmembrane region" description="Helical" evidence="1">
    <location>
        <begin position="93"/>
        <end position="120"/>
    </location>
</feature>
<evidence type="ECO:0000313" key="2">
    <source>
        <dbReference type="EnsemblPlants" id="Kaladp0515s0009.1.v1.1"/>
    </source>
</evidence>
<evidence type="ECO:0000313" key="3">
    <source>
        <dbReference type="Proteomes" id="UP000594263"/>
    </source>
</evidence>
<accession>A0A7N0VAH1</accession>
<dbReference type="EnsemblPlants" id="Kaladp0515s0009.1.v1.1">
    <property type="protein sequence ID" value="Kaladp0515s0009.1.v1.1"/>
    <property type="gene ID" value="Kaladp0515s0009.v1.1"/>
</dbReference>
<dbReference type="Proteomes" id="UP000594263">
    <property type="component" value="Unplaced"/>
</dbReference>
<dbReference type="Gramene" id="Kaladp0515s0009.1.v1.1">
    <property type="protein sequence ID" value="Kaladp0515s0009.1.v1.1"/>
    <property type="gene ID" value="Kaladp0515s0009.v1.1"/>
</dbReference>
<organism evidence="2 3">
    <name type="scientific">Kalanchoe fedtschenkoi</name>
    <name type="common">Lavender scallops</name>
    <name type="synonym">South American air plant</name>
    <dbReference type="NCBI Taxonomy" id="63787"/>
    <lineage>
        <taxon>Eukaryota</taxon>
        <taxon>Viridiplantae</taxon>
        <taxon>Streptophyta</taxon>
        <taxon>Embryophyta</taxon>
        <taxon>Tracheophyta</taxon>
        <taxon>Spermatophyta</taxon>
        <taxon>Magnoliopsida</taxon>
        <taxon>eudicotyledons</taxon>
        <taxon>Gunneridae</taxon>
        <taxon>Pentapetalae</taxon>
        <taxon>Saxifragales</taxon>
        <taxon>Crassulaceae</taxon>
        <taxon>Kalanchoe</taxon>
    </lineage>
</organism>
<sequence>MEVLTKKQKIATDNGKKCKIEDAFKSLYKDNSATYVHLSRGTTNTYVVASIANAKSPEWIVEIGTSRHVTSNASTANCARLVTLSNVSNASPFLVNFLSISAIILYLKCVISFYILKVIFQEKKTGRRLRTGTWRNGLWYLDREGMNSAFISLINKGGVGGTERRAEEVLMVHHSRMGNPSFVVGQAVLISAQLINKMSSKILEKKSSCEMLSGDNSGIIQLKVFGCISIEKKLFVSRDVHFWEFELYYTEGVTSPFDDSLDT</sequence>
<name>A0A7N0VAH1_KALFE</name>
<reference evidence="2" key="1">
    <citation type="submission" date="2021-01" db="UniProtKB">
        <authorList>
            <consortium name="EnsemblPlants"/>
        </authorList>
    </citation>
    <scope>IDENTIFICATION</scope>
</reference>
<keyword evidence="1" id="KW-1133">Transmembrane helix</keyword>
<proteinExistence type="predicted"/>